<protein>
    <recommendedName>
        <fullName evidence="5">Transmembrane protein</fullName>
    </recommendedName>
</protein>
<reference evidence="3 4" key="1">
    <citation type="journal article" date="2016" name="Int. J. Syst. Evol. Microbiol.">
        <title>Desulfotomaculum ferrireducens sp. nov., a moderately thermophilic sulfate-reducing and dissimilatory Fe(III)-reducing bacterium isolated from compost.</title>
        <authorList>
            <person name="Yang G."/>
            <person name="Guo J."/>
            <person name="Zhuang L."/>
            <person name="Yuan Y."/>
            <person name="Zhou S."/>
        </authorList>
    </citation>
    <scope>NUCLEOTIDE SEQUENCE [LARGE SCALE GENOMIC DNA]</scope>
    <source>
        <strain evidence="3 4">GSS09</strain>
    </source>
</reference>
<accession>A0A1S6IVD6</accession>
<dbReference type="AlphaFoldDB" id="A0A1S6IVD6"/>
<dbReference type="KEGG" id="dfg:B0537_06220"/>
<dbReference type="EMBL" id="CP019698">
    <property type="protein sequence ID" value="AQS58712.1"/>
    <property type="molecule type" value="Genomic_DNA"/>
</dbReference>
<feature type="signal peptide" evidence="2">
    <location>
        <begin position="1"/>
        <end position="21"/>
    </location>
</feature>
<organism evidence="3 4">
    <name type="scientific">Desulforamulus ferrireducens</name>
    <dbReference type="NCBI Taxonomy" id="1833852"/>
    <lineage>
        <taxon>Bacteria</taxon>
        <taxon>Bacillati</taxon>
        <taxon>Bacillota</taxon>
        <taxon>Clostridia</taxon>
        <taxon>Eubacteriales</taxon>
        <taxon>Peptococcaceae</taxon>
        <taxon>Desulforamulus</taxon>
    </lineage>
</organism>
<proteinExistence type="predicted"/>
<dbReference type="Pfam" id="PF09608">
    <property type="entry name" value="Alph_Pro_TM"/>
    <property type="match status" value="1"/>
</dbReference>
<evidence type="ECO:0008006" key="5">
    <source>
        <dbReference type="Google" id="ProtNLM"/>
    </source>
</evidence>
<evidence type="ECO:0000256" key="2">
    <source>
        <dbReference type="SAM" id="SignalP"/>
    </source>
</evidence>
<evidence type="ECO:0000313" key="3">
    <source>
        <dbReference type="EMBL" id="AQS58712.1"/>
    </source>
</evidence>
<dbReference type="STRING" id="1833852.B0537_06220"/>
<gene>
    <name evidence="3" type="ORF">B0537_06220</name>
</gene>
<sequence length="267" mass="29860">MRTAVFLVICFFLMAPLSAGAADLSFQLSKEEIEVGLDPTREKVTISGQVPAGLPVIVRVEGPKRPVLVSLSQDDSFVKFSEAEVLGLPGYYQVLTSQPVENIPQQFWNELGINPDYQQLKRNAWTRMRQNVGEGFEKYQQDYLDLALKVKEQKRMYAVRQGVVQHRGGNFQVDIPLIAGMPLGELKVTVLTVVDNQVIAAPAQVLHIKPASLLSLGSQEVSISAVLVISLFMLPIIMLTVAQVLEMVEQYKEEEKRARLLKQLRQN</sequence>
<keyword evidence="1" id="KW-0472">Membrane</keyword>
<dbReference type="InterPro" id="IPR019088">
    <property type="entry name" value="CHP02186-rel_TM"/>
</dbReference>
<evidence type="ECO:0000256" key="1">
    <source>
        <dbReference type="SAM" id="Phobius"/>
    </source>
</evidence>
<dbReference type="RefSeq" id="WP_077713694.1">
    <property type="nucleotide sequence ID" value="NZ_CP019698.1"/>
</dbReference>
<keyword evidence="4" id="KW-1185">Reference proteome</keyword>
<keyword evidence="1" id="KW-0812">Transmembrane</keyword>
<keyword evidence="2" id="KW-0732">Signal</keyword>
<keyword evidence="1" id="KW-1133">Transmembrane helix</keyword>
<feature type="chain" id="PRO_5012932973" description="Transmembrane protein" evidence="2">
    <location>
        <begin position="22"/>
        <end position="267"/>
    </location>
</feature>
<feature type="transmembrane region" description="Helical" evidence="1">
    <location>
        <begin position="221"/>
        <end position="242"/>
    </location>
</feature>
<evidence type="ECO:0000313" key="4">
    <source>
        <dbReference type="Proteomes" id="UP000189464"/>
    </source>
</evidence>
<name>A0A1S6IVD6_9FIRM</name>
<dbReference type="Proteomes" id="UP000189464">
    <property type="component" value="Chromosome"/>
</dbReference>